<dbReference type="InterPro" id="IPR036388">
    <property type="entry name" value="WH-like_DNA-bd_sf"/>
</dbReference>
<dbReference type="PANTHER" id="PTHR48111:SF4">
    <property type="entry name" value="DNA-BINDING DUAL TRANSCRIPTIONAL REGULATOR OMPR"/>
    <property type="match status" value="1"/>
</dbReference>
<dbReference type="PROSITE" id="PS50110">
    <property type="entry name" value="RESPONSE_REGULATORY"/>
    <property type="match status" value="1"/>
</dbReference>
<keyword evidence="5" id="KW-0805">Transcription regulation</keyword>
<keyword evidence="2" id="KW-0963">Cytoplasm</keyword>
<dbReference type="GO" id="GO:0006355">
    <property type="term" value="P:regulation of DNA-templated transcription"/>
    <property type="evidence" value="ECO:0007669"/>
    <property type="project" value="InterPro"/>
</dbReference>
<name>A0A917C2T5_9HYPH</name>
<evidence type="ECO:0000256" key="6">
    <source>
        <dbReference type="ARBA" id="ARBA00023125"/>
    </source>
</evidence>
<dbReference type="InterPro" id="IPR039420">
    <property type="entry name" value="WalR-like"/>
</dbReference>
<dbReference type="Proteomes" id="UP000606044">
    <property type="component" value="Unassembled WGS sequence"/>
</dbReference>
<evidence type="ECO:0000259" key="12">
    <source>
        <dbReference type="PROSITE" id="PS50110"/>
    </source>
</evidence>
<dbReference type="Gene3D" id="1.10.10.10">
    <property type="entry name" value="Winged helix-like DNA-binding domain superfamily/Winged helix DNA-binding domain"/>
    <property type="match status" value="1"/>
</dbReference>
<protein>
    <recommendedName>
        <fullName evidence="9">Regulatory protein VirG</fullName>
    </recommendedName>
</protein>
<dbReference type="SMART" id="SM00862">
    <property type="entry name" value="Trans_reg_C"/>
    <property type="match status" value="1"/>
</dbReference>
<keyword evidence="8" id="KW-0804">Transcription</keyword>
<dbReference type="Pfam" id="PF00072">
    <property type="entry name" value="Response_reg"/>
    <property type="match status" value="1"/>
</dbReference>
<dbReference type="Pfam" id="PF00486">
    <property type="entry name" value="Trans_reg_C"/>
    <property type="match status" value="1"/>
</dbReference>
<evidence type="ECO:0000259" key="13">
    <source>
        <dbReference type="PROSITE" id="PS51755"/>
    </source>
</evidence>
<evidence type="ECO:0000256" key="4">
    <source>
        <dbReference type="ARBA" id="ARBA00023012"/>
    </source>
</evidence>
<organism evidence="14 15">
    <name type="scientific">Azorhizobium oxalatiphilum</name>
    <dbReference type="NCBI Taxonomy" id="980631"/>
    <lineage>
        <taxon>Bacteria</taxon>
        <taxon>Pseudomonadati</taxon>
        <taxon>Pseudomonadota</taxon>
        <taxon>Alphaproteobacteria</taxon>
        <taxon>Hyphomicrobiales</taxon>
        <taxon>Xanthobacteraceae</taxon>
        <taxon>Azorhizobium</taxon>
    </lineage>
</organism>
<comment type="subcellular location">
    <subcellularLocation>
        <location evidence="1">Cytoplasm</location>
    </subcellularLocation>
</comment>
<dbReference type="CDD" id="cd00383">
    <property type="entry name" value="trans_reg_C"/>
    <property type="match status" value="1"/>
</dbReference>
<dbReference type="Gene3D" id="6.10.250.690">
    <property type="match status" value="1"/>
</dbReference>
<feature type="DNA-binding region" description="OmpR/PhoB-type" evidence="11">
    <location>
        <begin position="139"/>
        <end position="239"/>
    </location>
</feature>
<evidence type="ECO:0000256" key="10">
    <source>
        <dbReference type="PROSITE-ProRule" id="PRU00169"/>
    </source>
</evidence>
<accession>A0A917C2T5</accession>
<evidence type="ECO:0000256" key="9">
    <source>
        <dbReference type="ARBA" id="ARBA00067337"/>
    </source>
</evidence>
<evidence type="ECO:0000256" key="11">
    <source>
        <dbReference type="PROSITE-ProRule" id="PRU01091"/>
    </source>
</evidence>
<dbReference type="FunFam" id="1.10.10.10:FF:000099">
    <property type="entry name" value="Two-component system response regulator TorR"/>
    <property type="match status" value="1"/>
</dbReference>
<dbReference type="PANTHER" id="PTHR48111">
    <property type="entry name" value="REGULATOR OF RPOS"/>
    <property type="match status" value="1"/>
</dbReference>
<proteinExistence type="predicted"/>
<keyword evidence="6 11" id="KW-0238">DNA-binding</keyword>
<dbReference type="GO" id="GO:0005829">
    <property type="term" value="C:cytosol"/>
    <property type="evidence" value="ECO:0007669"/>
    <property type="project" value="TreeGrafter"/>
</dbReference>
<feature type="modified residue" description="4-aspartylphosphate" evidence="10">
    <location>
        <position position="57"/>
    </location>
</feature>
<dbReference type="InterPro" id="IPR016032">
    <property type="entry name" value="Sig_transdc_resp-reg_C-effctor"/>
</dbReference>
<dbReference type="SUPFAM" id="SSF52172">
    <property type="entry name" value="CheY-like"/>
    <property type="match status" value="1"/>
</dbReference>
<dbReference type="PROSITE" id="PS51755">
    <property type="entry name" value="OMPR_PHOB"/>
    <property type="match status" value="1"/>
</dbReference>
<evidence type="ECO:0000256" key="2">
    <source>
        <dbReference type="ARBA" id="ARBA00022490"/>
    </source>
</evidence>
<keyword evidence="15" id="KW-1185">Reference proteome</keyword>
<evidence type="ECO:0000256" key="7">
    <source>
        <dbReference type="ARBA" id="ARBA00023159"/>
    </source>
</evidence>
<dbReference type="InterPro" id="IPR001867">
    <property type="entry name" value="OmpR/PhoB-type_DNA-bd"/>
</dbReference>
<reference evidence="14" key="1">
    <citation type="journal article" date="2014" name="Int. J. Syst. Evol. Microbiol.">
        <title>Complete genome sequence of Corynebacterium casei LMG S-19264T (=DSM 44701T), isolated from a smear-ripened cheese.</title>
        <authorList>
            <consortium name="US DOE Joint Genome Institute (JGI-PGF)"/>
            <person name="Walter F."/>
            <person name="Albersmeier A."/>
            <person name="Kalinowski J."/>
            <person name="Ruckert C."/>
        </authorList>
    </citation>
    <scope>NUCLEOTIDE SEQUENCE</scope>
    <source>
        <strain evidence="14">CCM 7897</strain>
    </source>
</reference>
<evidence type="ECO:0000256" key="1">
    <source>
        <dbReference type="ARBA" id="ARBA00004496"/>
    </source>
</evidence>
<dbReference type="InterPro" id="IPR001789">
    <property type="entry name" value="Sig_transdc_resp-reg_receiver"/>
</dbReference>
<dbReference type="AlphaFoldDB" id="A0A917C2T5"/>
<dbReference type="SUPFAM" id="SSF46894">
    <property type="entry name" value="C-terminal effector domain of the bipartite response regulators"/>
    <property type="match status" value="1"/>
</dbReference>
<dbReference type="GO" id="GO:0000156">
    <property type="term" value="F:phosphorelay response regulator activity"/>
    <property type="evidence" value="ECO:0007669"/>
    <property type="project" value="TreeGrafter"/>
</dbReference>
<dbReference type="GO" id="GO:0000976">
    <property type="term" value="F:transcription cis-regulatory region binding"/>
    <property type="evidence" value="ECO:0007669"/>
    <property type="project" value="TreeGrafter"/>
</dbReference>
<gene>
    <name evidence="14" type="primary">bfmR</name>
    <name evidence="14" type="ORF">GCM10007301_29600</name>
</gene>
<dbReference type="FunFam" id="3.40.50.2300:FF:000001">
    <property type="entry name" value="DNA-binding response regulator PhoB"/>
    <property type="match status" value="1"/>
</dbReference>
<dbReference type="EMBL" id="BMCT01000004">
    <property type="protein sequence ID" value="GGF67967.1"/>
    <property type="molecule type" value="Genomic_DNA"/>
</dbReference>
<evidence type="ECO:0000256" key="8">
    <source>
        <dbReference type="ARBA" id="ARBA00023163"/>
    </source>
</evidence>
<evidence type="ECO:0000256" key="3">
    <source>
        <dbReference type="ARBA" id="ARBA00022553"/>
    </source>
</evidence>
<dbReference type="SMART" id="SM00448">
    <property type="entry name" value="REC"/>
    <property type="match status" value="1"/>
</dbReference>
<evidence type="ECO:0000313" key="15">
    <source>
        <dbReference type="Proteomes" id="UP000606044"/>
    </source>
</evidence>
<keyword evidence="3 10" id="KW-0597">Phosphoprotein</keyword>
<evidence type="ECO:0000256" key="5">
    <source>
        <dbReference type="ARBA" id="ARBA00023015"/>
    </source>
</evidence>
<comment type="caution">
    <text evidence="14">The sequence shown here is derived from an EMBL/GenBank/DDBJ whole genome shotgun (WGS) entry which is preliminary data.</text>
</comment>
<evidence type="ECO:0000313" key="14">
    <source>
        <dbReference type="EMBL" id="GGF67967.1"/>
    </source>
</evidence>
<dbReference type="Gene3D" id="3.40.50.2300">
    <property type="match status" value="1"/>
</dbReference>
<keyword evidence="4" id="KW-0902">Two-component regulatory system</keyword>
<dbReference type="RefSeq" id="WP_188579882.1">
    <property type="nucleotide sequence ID" value="NZ_BMCT01000004.1"/>
</dbReference>
<keyword evidence="7" id="KW-0010">Activator</keyword>
<dbReference type="InterPro" id="IPR011006">
    <property type="entry name" value="CheY-like_superfamily"/>
</dbReference>
<feature type="domain" description="OmpR/PhoB-type" evidence="13">
    <location>
        <begin position="139"/>
        <end position="239"/>
    </location>
</feature>
<feature type="domain" description="Response regulatory" evidence="12">
    <location>
        <begin position="8"/>
        <end position="123"/>
    </location>
</feature>
<reference evidence="14" key="2">
    <citation type="submission" date="2020-09" db="EMBL/GenBank/DDBJ databases">
        <authorList>
            <person name="Sun Q."/>
            <person name="Sedlacek I."/>
        </authorList>
    </citation>
    <scope>NUCLEOTIDE SEQUENCE</scope>
    <source>
        <strain evidence="14">CCM 7897</strain>
    </source>
</reference>
<sequence length="248" mass="28246">MPTEHIDHILIVDDDREIRDLVSGYLKKNGLRVTVAADGRQMRAFLDADRVDLVVLDVMMPGDDGLVLCRELRAGRHKATPVLMLTARSEETDRIVGLEMGADDYLVKPFSARELLARINAVLRRTRMLPPNMQITELGRLVSFGDWQLDTVARHLIDREGTAVALSGAEYRLLRVFLDHPQRVLSRDQLLNLTQGREAEIFDRSIDLLVSRLRQRLRDDAREPAYIKTVRSEGYVLALPVEITQARQ</sequence>
<dbReference type="GO" id="GO:0032993">
    <property type="term" value="C:protein-DNA complex"/>
    <property type="evidence" value="ECO:0007669"/>
    <property type="project" value="TreeGrafter"/>
</dbReference>